<dbReference type="Gene3D" id="1.10.40.30">
    <property type="entry name" value="Fumarase/aspartase (C-terminal domain)"/>
    <property type="match status" value="1"/>
</dbReference>
<accession>A0A926NLT4</accession>
<comment type="catalytic activity">
    <reaction evidence="1">
        <text>L-aspartate = fumarate + NH4(+)</text>
        <dbReference type="Rhea" id="RHEA:16601"/>
        <dbReference type="ChEBI" id="CHEBI:28938"/>
        <dbReference type="ChEBI" id="CHEBI:29806"/>
        <dbReference type="ChEBI" id="CHEBI:29991"/>
        <dbReference type="EC" id="4.3.1.1"/>
    </reaction>
</comment>
<reference evidence="5" key="1">
    <citation type="submission" date="2020-09" db="EMBL/GenBank/DDBJ databases">
        <title>A novel bacterium of genus Bacillus, isolated from South China Sea.</title>
        <authorList>
            <person name="Huang H."/>
            <person name="Mo K."/>
            <person name="Hu Y."/>
        </authorList>
    </citation>
    <scope>NUCLEOTIDE SEQUENCE</scope>
    <source>
        <strain evidence="5">IB182487</strain>
    </source>
</reference>
<evidence type="ECO:0000256" key="2">
    <source>
        <dbReference type="ARBA" id="ARBA00012992"/>
    </source>
</evidence>
<keyword evidence="6" id="KW-1185">Reference proteome</keyword>
<sequence length="98" mass="10837">MNNGFRVFTDYCVSGIKANKQILKEYVEKSVGLLTAVNPHIGYNVASKIARESIIDGKSIRELCLKYDVLSEAELDIILDPYEMTKPGIAGSSLLEKV</sequence>
<evidence type="ECO:0000259" key="4">
    <source>
        <dbReference type="Pfam" id="PF10415"/>
    </source>
</evidence>
<dbReference type="EC" id="4.3.1.1" evidence="2"/>
<dbReference type="GO" id="GO:0006531">
    <property type="term" value="P:aspartate metabolic process"/>
    <property type="evidence" value="ECO:0007669"/>
    <property type="project" value="TreeGrafter"/>
</dbReference>
<keyword evidence="3" id="KW-0456">Lyase</keyword>
<dbReference type="SUPFAM" id="SSF48557">
    <property type="entry name" value="L-aspartase-like"/>
    <property type="match status" value="1"/>
</dbReference>
<dbReference type="GO" id="GO:0005829">
    <property type="term" value="C:cytosol"/>
    <property type="evidence" value="ECO:0007669"/>
    <property type="project" value="TreeGrafter"/>
</dbReference>
<dbReference type="InterPro" id="IPR018951">
    <property type="entry name" value="Fumarase_C_C"/>
</dbReference>
<name>A0A926NLT4_9BACI</name>
<dbReference type="InterPro" id="IPR051546">
    <property type="entry name" value="Aspartate_Ammonia-Lyase"/>
</dbReference>
<dbReference type="Pfam" id="PF10415">
    <property type="entry name" value="FumaraseC_C"/>
    <property type="match status" value="1"/>
</dbReference>
<dbReference type="AlphaFoldDB" id="A0A926NLT4"/>
<evidence type="ECO:0000313" key="6">
    <source>
        <dbReference type="Proteomes" id="UP000626844"/>
    </source>
</evidence>
<feature type="domain" description="Fumarase C C-terminal" evidence="4">
    <location>
        <begin position="33"/>
        <end position="86"/>
    </location>
</feature>
<gene>
    <name evidence="5" type="ORF">IC621_24985</name>
</gene>
<dbReference type="EMBL" id="JACXAI010000055">
    <property type="protein sequence ID" value="MBD1383440.1"/>
    <property type="molecule type" value="Genomic_DNA"/>
</dbReference>
<protein>
    <recommendedName>
        <fullName evidence="2">aspartate ammonia-lyase</fullName>
        <ecNumber evidence="2">4.3.1.1</ecNumber>
    </recommendedName>
</protein>
<dbReference type="PANTHER" id="PTHR42696:SF2">
    <property type="entry name" value="ASPARTATE AMMONIA-LYASE"/>
    <property type="match status" value="1"/>
</dbReference>
<comment type="caution">
    <text evidence="5">The sequence shown here is derived from an EMBL/GenBank/DDBJ whole genome shotgun (WGS) entry which is preliminary data.</text>
</comment>
<evidence type="ECO:0000256" key="1">
    <source>
        <dbReference type="ARBA" id="ARBA00001494"/>
    </source>
</evidence>
<dbReference type="InterPro" id="IPR008948">
    <property type="entry name" value="L-Aspartase-like"/>
</dbReference>
<evidence type="ECO:0000313" key="5">
    <source>
        <dbReference type="EMBL" id="MBD1383440.1"/>
    </source>
</evidence>
<organism evidence="5 6">
    <name type="scientific">Metabacillus arenae</name>
    <dbReference type="NCBI Taxonomy" id="2771434"/>
    <lineage>
        <taxon>Bacteria</taxon>
        <taxon>Bacillati</taxon>
        <taxon>Bacillota</taxon>
        <taxon>Bacilli</taxon>
        <taxon>Bacillales</taxon>
        <taxon>Bacillaceae</taxon>
        <taxon>Metabacillus</taxon>
    </lineage>
</organism>
<dbReference type="PANTHER" id="PTHR42696">
    <property type="entry name" value="ASPARTATE AMMONIA-LYASE"/>
    <property type="match status" value="1"/>
</dbReference>
<dbReference type="Proteomes" id="UP000626844">
    <property type="component" value="Unassembled WGS sequence"/>
</dbReference>
<dbReference type="FunFam" id="1.10.40.30:FF:000002">
    <property type="entry name" value="Fumarate hydratase class II"/>
    <property type="match status" value="1"/>
</dbReference>
<proteinExistence type="predicted"/>
<dbReference type="GO" id="GO:0006099">
    <property type="term" value="P:tricarboxylic acid cycle"/>
    <property type="evidence" value="ECO:0007669"/>
    <property type="project" value="InterPro"/>
</dbReference>
<evidence type="ECO:0000256" key="3">
    <source>
        <dbReference type="ARBA" id="ARBA00023239"/>
    </source>
</evidence>
<dbReference type="GO" id="GO:0008797">
    <property type="term" value="F:aspartate ammonia-lyase activity"/>
    <property type="evidence" value="ECO:0007669"/>
    <property type="project" value="UniProtKB-EC"/>
</dbReference>